<sequence length="369" mass="41368">MTDINRLHDIPVKKFQRLLDYLEHVGIDSKTIAQQAGLDAKKLLSAPEQGTLPGYKYSALYENAAEAMQEMDIAVPWGAGIGSDVFRFMCYSIINCQNLEEALNRAARYQKMLYPITGYKITVNTSADITELRYEFNSDFSKSQFTPKSWDRNEHSDAVAKASGLRVWFAFIGWLTARELQLTGLTISAPAVSEAYTTSMASLLGITPKFNAEHTALFFNSSALRARTVHTPTSLEAFLQHAVYSLITQDSRPASTSAAIRSLLANSGTGSLPSFEAMAEDLHMSPSSLRRRLHSEDTSYQELKDQYRCDIAMRQLRNPMLKIHEIGEQLGFLESSSFIRSFRNWAGLTPKQFRDQLDDIDQAKSTTSD</sequence>
<dbReference type="InterPro" id="IPR018060">
    <property type="entry name" value="HTH_AraC"/>
</dbReference>
<evidence type="ECO:0000256" key="1">
    <source>
        <dbReference type="ARBA" id="ARBA00023015"/>
    </source>
</evidence>
<dbReference type="GO" id="GO:0000976">
    <property type="term" value="F:transcription cis-regulatory region binding"/>
    <property type="evidence" value="ECO:0007669"/>
    <property type="project" value="TreeGrafter"/>
</dbReference>
<protein>
    <recommendedName>
        <fullName evidence="4">HTH araC/xylS-type domain-containing protein</fullName>
    </recommendedName>
</protein>
<dbReference type="InterPro" id="IPR020449">
    <property type="entry name" value="Tscrpt_reg_AraC-type_HTH"/>
</dbReference>
<organism evidence="5 6">
    <name type="scientific">Zhongshania aliphaticivorans</name>
    <dbReference type="NCBI Taxonomy" id="1470434"/>
    <lineage>
        <taxon>Bacteria</taxon>
        <taxon>Pseudomonadati</taxon>
        <taxon>Pseudomonadota</taxon>
        <taxon>Gammaproteobacteria</taxon>
        <taxon>Cellvibrionales</taxon>
        <taxon>Spongiibacteraceae</taxon>
        <taxon>Zhongshania</taxon>
    </lineage>
</organism>
<dbReference type="InterPro" id="IPR009057">
    <property type="entry name" value="Homeodomain-like_sf"/>
</dbReference>
<dbReference type="STRING" id="1470434.AZF00_12875"/>
<reference evidence="5 6" key="1">
    <citation type="submission" date="2015-12" db="EMBL/GenBank/DDBJ databases">
        <authorList>
            <person name="Shamseldin A."/>
            <person name="Moawad H."/>
            <person name="Abd El-Rahim W.M."/>
            <person name="Sadowsky M.J."/>
        </authorList>
    </citation>
    <scope>NUCLEOTIDE SEQUENCE [LARGE SCALE GENOMIC DNA]</scope>
    <source>
        <strain evidence="5 6">SM2</strain>
    </source>
</reference>
<gene>
    <name evidence="5" type="ORF">AZF00_12875</name>
</gene>
<dbReference type="Gene3D" id="1.10.10.60">
    <property type="entry name" value="Homeodomain-like"/>
    <property type="match status" value="1"/>
</dbReference>
<keyword evidence="3" id="KW-0804">Transcription</keyword>
<evidence type="ECO:0000256" key="3">
    <source>
        <dbReference type="ARBA" id="ARBA00023163"/>
    </source>
</evidence>
<dbReference type="PROSITE" id="PS01124">
    <property type="entry name" value="HTH_ARAC_FAMILY_2"/>
    <property type="match status" value="1"/>
</dbReference>
<dbReference type="AlphaFoldDB" id="A0A127M7D3"/>
<dbReference type="EMBL" id="CP014544">
    <property type="protein sequence ID" value="AMO69142.1"/>
    <property type="molecule type" value="Genomic_DNA"/>
</dbReference>
<dbReference type="RefSeq" id="WP_008248732.1">
    <property type="nucleotide sequence ID" value="NZ_CP014544.1"/>
</dbReference>
<proteinExistence type="predicted"/>
<evidence type="ECO:0000313" key="5">
    <source>
        <dbReference type="EMBL" id="AMO69142.1"/>
    </source>
</evidence>
<dbReference type="InterPro" id="IPR032687">
    <property type="entry name" value="AraC-type_N"/>
</dbReference>
<keyword evidence="2" id="KW-0238">DNA-binding</keyword>
<dbReference type="PANTHER" id="PTHR47894">
    <property type="entry name" value="HTH-TYPE TRANSCRIPTIONAL REGULATOR GADX"/>
    <property type="match status" value="1"/>
</dbReference>
<feature type="domain" description="HTH araC/xylS-type" evidence="4">
    <location>
        <begin position="258"/>
        <end position="356"/>
    </location>
</feature>
<dbReference type="PANTHER" id="PTHR47894:SF1">
    <property type="entry name" value="HTH-TYPE TRANSCRIPTIONAL REGULATOR VQSM"/>
    <property type="match status" value="1"/>
</dbReference>
<dbReference type="Proteomes" id="UP000074119">
    <property type="component" value="Chromosome"/>
</dbReference>
<dbReference type="GO" id="GO:0005829">
    <property type="term" value="C:cytosol"/>
    <property type="evidence" value="ECO:0007669"/>
    <property type="project" value="TreeGrafter"/>
</dbReference>
<accession>A0A127M7D3</accession>
<evidence type="ECO:0000256" key="2">
    <source>
        <dbReference type="ARBA" id="ARBA00023125"/>
    </source>
</evidence>
<dbReference type="PRINTS" id="PR00032">
    <property type="entry name" value="HTHARAC"/>
</dbReference>
<dbReference type="Pfam" id="PF12625">
    <property type="entry name" value="Arabinose_bd"/>
    <property type="match status" value="1"/>
</dbReference>
<evidence type="ECO:0000313" key="6">
    <source>
        <dbReference type="Proteomes" id="UP000074119"/>
    </source>
</evidence>
<dbReference type="GO" id="GO:0003700">
    <property type="term" value="F:DNA-binding transcription factor activity"/>
    <property type="evidence" value="ECO:0007669"/>
    <property type="project" value="InterPro"/>
</dbReference>
<dbReference type="Pfam" id="PF12833">
    <property type="entry name" value="HTH_18"/>
    <property type="match status" value="1"/>
</dbReference>
<dbReference type="SMART" id="SM00342">
    <property type="entry name" value="HTH_ARAC"/>
    <property type="match status" value="1"/>
</dbReference>
<name>A0A127M7D3_9GAMM</name>
<evidence type="ECO:0000259" key="4">
    <source>
        <dbReference type="PROSITE" id="PS01124"/>
    </source>
</evidence>
<keyword evidence="1" id="KW-0805">Transcription regulation</keyword>
<dbReference type="KEGG" id="zal:AZF00_12875"/>
<dbReference type="SUPFAM" id="SSF46689">
    <property type="entry name" value="Homeodomain-like"/>
    <property type="match status" value="1"/>
</dbReference>